<dbReference type="PANTHER" id="PTHR46796:SF7">
    <property type="entry name" value="ARAC FAMILY TRANSCRIPTIONAL REGULATOR"/>
    <property type="match status" value="1"/>
</dbReference>
<dbReference type="Gene3D" id="2.60.120.10">
    <property type="entry name" value="Jelly Rolls"/>
    <property type="match status" value="1"/>
</dbReference>
<dbReference type="InterPro" id="IPR011051">
    <property type="entry name" value="RmlC_Cupin_sf"/>
</dbReference>
<dbReference type="PANTHER" id="PTHR46796">
    <property type="entry name" value="HTH-TYPE TRANSCRIPTIONAL ACTIVATOR RHAS-RELATED"/>
    <property type="match status" value="1"/>
</dbReference>
<reference evidence="6" key="1">
    <citation type="journal article" date="2019" name="Int. J. Syst. Evol. Microbiol.">
        <title>The Global Catalogue of Microorganisms (GCM) 10K type strain sequencing project: providing services to taxonomists for standard genome sequencing and annotation.</title>
        <authorList>
            <consortium name="The Broad Institute Genomics Platform"/>
            <consortium name="The Broad Institute Genome Sequencing Center for Infectious Disease"/>
            <person name="Wu L."/>
            <person name="Ma J."/>
        </authorList>
    </citation>
    <scope>NUCLEOTIDE SEQUENCE [LARGE SCALE GENOMIC DNA]</scope>
    <source>
        <strain evidence="6">JCM 15503</strain>
    </source>
</reference>
<evidence type="ECO:0000259" key="4">
    <source>
        <dbReference type="PROSITE" id="PS01124"/>
    </source>
</evidence>
<dbReference type="InterPro" id="IPR050204">
    <property type="entry name" value="AraC_XylS_family_regulators"/>
</dbReference>
<organism evidence="5 6">
    <name type="scientific">Ideonella azotifigens</name>
    <dbReference type="NCBI Taxonomy" id="513160"/>
    <lineage>
        <taxon>Bacteria</taxon>
        <taxon>Pseudomonadati</taxon>
        <taxon>Pseudomonadota</taxon>
        <taxon>Betaproteobacteria</taxon>
        <taxon>Burkholderiales</taxon>
        <taxon>Sphaerotilaceae</taxon>
        <taxon>Ideonella</taxon>
    </lineage>
</organism>
<feature type="domain" description="HTH araC/xylS-type" evidence="4">
    <location>
        <begin position="232"/>
        <end position="330"/>
    </location>
</feature>
<evidence type="ECO:0000256" key="3">
    <source>
        <dbReference type="ARBA" id="ARBA00023163"/>
    </source>
</evidence>
<evidence type="ECO:0000256" key="1">
    <source>
        <dbReference type="ARBA" id="ARBA00023015"/>
    </source>
</evidence>
<dbReference type="InterPro" id="IPR032783">
    <property type="entry name" value="AraC_lig"/>
</dbReference>
<evidence type="ECO:0000313" key="6">
    <source>
        <dbReference type="Proteomes" id="UP001500279"/>
    </source>
</evidence>
<dbReference type="RefSeq" id="WP_231010100.1">
    <property type="nucleotide sequence ID" value="NZ_BAAAEW010000047.1"/>
</dbReference>
<dbReference type="PROSITE" id="PS01124">
    <property type="entry name" value="HTH_ARAC_FAMILY_2"/>
    <property type="match status" value="1"/>
</dbReference>
<dbReference type="SMART" id="SM00342">
    <property type="entry name" value="HTH_ARAC"/>
    <property type="match status" value="1"/>
</dbReference>
<dbReference type="InterPro" id="IPR009057">
    <property type="entry name" value="Homeodomain-like_sf"/>
</dbReference>
<dbReference type="InterPro" id="IPR018060">
    <property type="entry name" value="HTH_AraC"/>
</dbReference>
<proteinExistence type="predicted"/>
<comment type="caution">
    <text evidence="5">The sequence shown here is derived from an EMBL/GenBank/DDBJ whole genome shotgun (WGS) entry which is preliminary data.</text>
</comment>
<gene>
    <name evidence="5" type="ORF">GCM10009107_60980</name>
</gene>
<dbReference type="SUPFAM" id="SSF46689">
    <property type="entry name" value="Homeodomain-like"/>
    <property type="match status" value="2"/>
</dbReference>
<keyword evidence="2" id="KW-0238">DNA-binding</keyword>
<keyword evidence="3" id="KW-0804">Transcription</keyword>
<accession>A0ABP3VUB9</accession>
<sequence>MTQRPSLSSAAAAPPGLVDKSVPPLPVPAFDALFQALRIKGVVYYAQDFHGDWAMHFLHTVHARIHVVLWGRCWLQVGGQTLALRANDLVLMPEGVEHVLGHGDPAQAAIAPDARDVGRMIRAGALPTQGERSARLISGHFEFDPQVRGLLVKSLPTLIRTRARTGANRELVHALPSFMAAELRNRRPGSAVIIERLAEIFLVQVVRAHFEAAAPVAQTPSLMAAFFEPRLNAGLNFMHARCHEPLTLAQIASAAGMSRSAFAQRFKATTGEMPMAHLAEWRLLKAAQLLASSDQSIAQVAAACGHRSTEGFSRAFKRRHGQSPAQWRATAAAAA</sequence>
<dbReference type="Pfam" id="PF12833">
    <property type="entry name" value="HTH_18"/>
    <property type="match status" value="1"/>
</dbReference>
<keyword evidence="1" id="KW-0805">Transcription regulation</keyword>
<evidence type="ECO:0000313" key="5">
    <source>
        <dbReference type="EMBL" id="GAA0769747.1"/>
    </source>
</evidence>
<dbReference type="SUPFAM" id="SSF51182">
    <property type="entry name" value="RmlC-like cupins"/>
    <property type="match status" value="1"/>
</dbReference>
<dbReference type="Pfam" id="PF12852">
    <property type="entry name" value="Cupin_6"/>
    <property type="match status" value="1"/>
</dbReference>
<dbReference type="Proteomes" id="UP001500279">
    <property type="component" value="Unassembled WGS sequence"/>
</dbReference>
<name>A0ABP3VUB9_9BURK</name>
<keyword evidence="6" id="KW-1185">Reference proteome</keyword>
<dbReference type="Gene3D" id="1.10.10.60">
    <property type="entry name" value="Homeodomain-like"/>
    <property type="match status" value="2"/>
</dbReference>
<dbReference type="EMBL" id="BAAAEW010000047">
    <property type="protein sequence ID" value="GAA0769747.1"/>
    <property type="molecule type" value="Genomic_DNA"/>
</dbReference>
<protein>
    <submittedName>
        <fullName evidence="5">AraC family transcriptional regulator</fullName>
    </submittedName>
</protein>
<evidence type="ECO:0000256" key="2">
    <source>
        <dbReference type="ARBA" id="ARBA00023125"/>
    </source>
</evidence>
<dbReference type="InterPro" id="IPR014710">
    <property type="entry name" value="RmlC-like_jellyroll"/>
</dbReference>